<dbReference type="HOGENOM" id="CLU_000288_138_0_1"/>
<dbReference type="PANTHER" id="PTHR10622">
    <property type="entry name" value="HET DOMAIN-CONTAINING PROTEIN"/>
    <property type="match status" value="1"/>
</dbReference>
<accession>A0A067SD47</accession>
<dbReference type="EMBL" id="KL142436">
    <property type="protein sequence ID" value="KDR65674.1"/>
    <property type="molecule type" value="Genomic_DNA"/>
</dbReference>
<evidence type="ECO:0000259" key="1">
    <source>
        <dbReference type="Pfam" id="PF06985"/>
    </source>
</evidence>
<name>A0A067SD47_GALM3</name>
<dbReference type="STRING" id="685588.A0A067SD47"/>
<gene>
    <name evidence="3" type="ORF">GALMADRAFT_36865</name>
</gene>
<feature type="non-terminal residue" evidence="3">
    <location>
        <position position="270"/>
    </location>
</feature>
<feature type="domain" description="DUF8212" evidence="2">
    <location>
        <begin position="212"/>
        <end position="237"/>
    </location>
</feature>
<dbReference type="InterPro" id="IPR058525">
    <property type="entry name" value="DUF8212"/>
</dbReference>
<dbReference type="OrthoDB" id="2654851at2759"/>
<sequence>YAILSHRWLPGGELEFTDILKFADYRGVLCDFEKLIIFCWISAQHSCRFVWFDSGCINKSSSAELEESIRSMFNWYSKSKVCIVHLADTSDVPSFHKDQWFTRGWTLQELLAPNFLKFFGKSWRPITSSLNADDNNKIANSASKRHLWNHVSDITGISPDHFTTFNSGIDRARDALAWLSKRKTTRIEDMAYSLIGLLGVPLTIAYGEGEMAFYRLQVEILQRTPDLGLFIWQGQSSIGNSMLAAKPDSFSSESSLTIYPLSSSTSADNV</sequence>
<dbReference type="Proteomes" id="UP000027222">
    <property type="component" value="Unassembled WGS sequence"/>
</dbReference>
<protein>
    <submittedName>
        <fullName evidence="3">Uncharacterized protein</fullName>
    </submittedName>
</protein>
<evidence type="ECO:0000313" key="4">
    <source>
        <dbReference type="Proteomes" id="UP000027222"/>
    </source>
</evidence>
<dbReference type="Pfam" id="PF26640">
    <property type="entry name" value="DUF8212"/>
    <property type="match status" value="1"/>
</dbReference>
<dbReference type="Pfam" id="PF06985">
    <property type="entry name" value="HET"/>
    <property type="match status" value="1"/>
</dbReference>
<dbReference type="InterPro" id="IPR010730">
    <property type="entry name" value="HET"/>
</dbReference>
<dbReference type="AlphaFoldDB" id="A0A067SD47"/>
<evidence type="ECO:0000313" key="3">
    <source>
        <dbReference type="EMBL" id="KDR65674.1"/>
    </source>
</evidence>
<evidence type="ECO:0000259" key="2">
    <source>
        <dbReference type="Pfam" id="PF26640"/>
    </source>
</evidence>
<organism evidence="3 4">
    <name type="scientific">Galerina marginata (strain CBS 339.88)</name>
    <dbReference type="NCBI Taxonomy" id="685588"/>
    <lineage>
        <taxon>Eukaryota</taxon>
        <taxon>Fungi</taxon>
        <taxon>Dikarya</taxon>
        <taxon>Basidiomycota</taxon>
        <taxon>Agaricomycotina</taxon>
        <taxon>Agaricomycetes</taxon>
        <taxon>Agaricomycetidae</taxon>
        <taxon>Agaricales</taxon>
        <taxon>Agaricineae</taxon>
        <taxon>Strophariaceae</taxon>
        <taxon>Galerina</taxon>
    </lineage>
</organism>
<reference evidence="4" key="1">
    <citation type="journal article" date="2014" name="Proc. Natl. Acad. Sci. U.S.A.">
        <title>Extensive sampling of basidiomycete genomes demonstrates inadequacy of the white-rot/brown-rot paradigm for wood decay fungi.</title>
        <authorList>
            <person name="Riley R."/>
            <person name="Salamov A.A."/>
            <person name="Brown D.W."/>
            <person name="Nagy L.G."/>
            <person name="Floudas D."/>
            <person name="Held B.W."/>
            <person name="Levasseur A."/>
            <person name="Lombard V."/>
            <person name="Morin E."/>
            <person name="Otillar R."/>
            <person name="Lindquist E.A."/>
            <person name="Sun H."/>
            <person name="LaButti K.M."/>
            <person name="Schmutz J."/>
            <person name="Jabbour D."/>
            <person name="Luo H."/>
            <person name="Baker S.E."/>
            <person name="Pisabarro A.G."/>
            <person name="Walton J.D."/>
            <person name="Blanchette R.A."/>
            <person name="Henrissat B."/>
            <person name="Martin F."/>
            <person name="Cullen D."/>
            <person name="Hibbett D.S."/>
            <person name="Grigoriev I.V."/>
        </authorList>
    </citation>
    <scope>NUCLEOTIDE SEQUENCE [LARGE SCALE GENOMIC DNA]</scope>
    <source>
        <strain evidence="4">CBS 339.88</strain>
    </source>
</reference>
<feature type="non-terminal residue" evidence="3">
    <location>
        <position position="1"/>
    </location>
</feature>
<proteinExistence type="predicted"/>
<keyword evidence="4" id="KW-1185">Reference proteome</keyword>
<dbReference type="PANTHER" id="PTHR10622:SF10">
    <property type="entry name" value="HET DOMAIN-CONTAINING PROTEIN"/>
    <property type="match status" value="1"/>
</dbReference>
<feature type="domain" description="Heterokaryon incompatibility" evidence="1">
    <location>
        <begin position="41"/>
        <end position="90"/>
    </location>
</feature>